<evidence type="ECO:0000256" key="1">
    <source>
        <dbReference type="SAM" id="MobiDB-lite"/>
    </source>
</evidence>
<feature type="region of interest" description="Disordered" evidence="1">
    <location>
        <begin position="46"/>
        <end position="94"/>
    </location>
</feature>
<organism evidence="2 3">
    <name type="scientific">Oryza sativa subsp. japonica</name>
    <name type="common">Rice</name>
    <dbReference type="NCBI Taxonomy" id="39947"/>
    <lineage>
        <taxon>Eukaryota</taxon>
        <taxon>Viridiplantae</taxon>
        <taxon>Streptophyta</taxon>
        <taxon>Embryophyta</taxon>
        <taxon>Tracheophyta</taxon>
        <taxon>Spermatophyta</taxon>
        <taxon>Magnoliopsida</taxon>
        <taxon>Liliopsida</taxon>
        <taxon>Poales</taxon>
        <taxon>Poaceae</taxon>
        <taxon>BOP clade</taxon>
        <taxon>Oryzoideae</taxon>
        <taxon>Oryzeae</taxon>
        <taxon>Oryzinae</taxon>
        <taxon>Oryza</taxon>
        <taxon>Oryza sativa</taxon>
    </lineage>
</organism>
<feature type="compositionally biased region" description="Polar residues" evidence="1">
    <location>
        <begin position="85"/>
        <end position="94"/>
    </location>
</feature>
<feature type="compositionally biased region" description="Basic and acidic residues" evidence="1">
    <location>
        <begin position="46"/>
        <end position="60"/>
    </location>
</feature>
<protein>
    <submittedName>
        <fullName evidence="2">Uncharacterized protein</fullName>
    </submittedName>
</protein>
<feature type="region of interest" description="Disordered" evidence="1">
    <location>
        <begin position="1"/>
        <end position="26"/>
    </location>
</feature>
<evidence type="ECO:0000313" key="3">
    <source>
        <dbReference type="Proteomes" id="UP000000763"/>
    </source>
</evidence>
<dbReference type="Proteomes" id="UP000000763">
    <property type="component" value="Chromosome 2"/>
</dbReference>
<dbReference type="AlphaFoldDB" id="Q6ETH3"/>
<proteinExistence type="predicted"/>
<name>Q6ETH3_ORYSJ</name>
<reference evidence="3" key="2">
    <citation type="journal article" date="2008" name="Nucleic Acids Res.">
        <title>The rice annotation project database (RAP-DB): 2008 update.</title>
        <authorList>
            <consortium name="The rice annotation project (RAP)"/>
        </authorList>
    </citation>
    <scope>GENOME REANNOTATION</scope>
    <source>
        <strain evidence="3">cv. Nipponbare</strain>
    </source>
</reference>
<evidence type="ECO:0000313" key="2">
    <source>
        <dbReference type="EMBL" id="BAD28047.1"/>
    </source>
</evidence>
<feature type="compositionally biased region" description="Basic and acidic residues" evidence="1">
    <location>
        <begin position="67"/>
        <end position="81"/>
    </location>
</feature>
<dbReference type="EMBL" id="AP004843">
    <property type="protein sequence ID" value="BAD28047.1"/>
    <property type="molecule type" value="Genomic_DNA"/>
</dbReference>
<sequence length="94" mass="9917">MDAPSGPLVTTTGRRKEGGLDAADATGCAPVVVIERSLRARLRQERRVIGGDDIGRRDGGGESSGDGDGKGVTDDNQRDILIRSTAENNRNIVK</sequence>
<gene>
    <name evidence="2" type="primary">B1103G11.35</name>
</gene>
<accession>Q6ETH3</accession>
<reference evidence="3" key="1">
    <citation type="journal article" date="2005" name="Nature">
        <title>The map-based sequence of the rice genome.</title>
        <authorList>
            <consortium name="International rice genome sequencing project (IRGSP)"/>
            <person name="Matsumoto T."/>
            <person name="Wu J."/>
            <person name="Kanamori H."/>
            <person name="Katayose Y."/>
            <person name="Fujisawa M."/>
            <person name="Namiki N."/>
            <person name="Mizuno H."/>
            <person name="Yamamoto K."/>
            <person name="Antonio B.A."/>
            <person name="Baba T."/>
            <person name="Sakata K."/>
            <person name="Nagamura Y."/>
            <person name="Aoki H."/>
            <person name="Arikawa K."/>
            <person name="Arita K."/>
            <person name="Bito T."/>
            <person name="Chiden Y."/>
            <person name="Fujitsuka N."/>
            <person name="Fukunaka R."/>
            <person name="Hamada M."/>
            <person name="Harada C."/>
            <person name="Hayashi A."/>
            <person name="Hijishita S."/>
            <person name="Honda M."/>
            <person name="Hosokawa S."/>
            <person name="Ichikawa Y."/>
            <person name="Idonuma A."/>
            <person name="Iijima M."/>
            <person name="Ikeda M."/>
            <person name="Ikeno M."/>
            <person name="Ito K."/>
            <person name="Ito S."/>
            <person name="Ito T."/>
            <person name="Ito Y."/>
            <person name="Ito Y."/>
            <person name="Iwabuchi A."/>
            <person name="Kamiya K."/>
            <person name="Karasawa W."/>
            <person name="Kurita K."/>
            <person name="Katagiri S."/>
            <person name="Kikuta A."/>
            <person name="Kobayashi H."/>
            <person name="Kobayashi N."/>
            <person name="Machita K."/>
            <person name="Maehara T."/>
            <person name="Masukawa M."/>
            <person name="Mizubayashi T."/>
            <person name="Mukai Y."/>
            <person name="Nagasaki H."/>
            <person name="Nagata Y."/>
            <person name="Naito S."/>
            <person name="Nakashima M."/>
            <person name="Nakama Y."/>
            <person name="Nakamichi Y."/>
            <person name="Nakamura M."/>
            <person name="Meguro A."/>
            <person name="Negishi M."/>
            <person name="Ohta I."/>
            <person name="Ohta T."/>
            <person name="Okamoto M."/>
            <person name="Ono N."/>
            <person name="Saji S."/>
            <person name="Sakaguchi M."/>
            <person name="Sakai K."/>
            <person name="Shibata M."/>
            <person name="Shimokawa T."/>
            <person name="Song J."/>
            <person name="Takazaki Y."/>
            <person name="Terasawa K."/>
            <person name="Tsugane M."/>
            <person name="Tsuji K."/>
            <person name="Ueda S."/>
            <person name="Waki K."/>
            <person name="Yamagata H."/>
            <person name="Yamamoto M."/>
            <person name="Yamamoto S."/>
            <person name="Yamane H."/>
            <person name="Yoshiki S."/>
            <person name="Yoshihara R."/>
            <person name="Yukawa K."/>
            <person name="Zhong H."/>
            <person name="Yano M."/>
            <person name="Yuan Q."/>
            <person name="Ouyang S."/>
            <person name="Liu J."/>
            <person name="Jones K.M."/>
            <person name="Gansberger K."/>
            <person name="Moffat K."/>
            <person name="Hill J."/>
            <person name="Bera J."/>
            <person name="Fadrosh D."/>
            <person name="Jin S."/>
            <person name="Johri S."/>
            <person name="Kim M."/>
            <person name="Overton L."/>
            <person name="Reardon M."/>
            <person name="Tsitrin T."/>
            <person name="Vuong H."/>
            <person name="Weaver B."/>
            <person name="Ciecko A."/>
            <person name="Tallon L."/>
            <person name="Jackson J."/>
            <person name="Pai G."/>
            <person name="Aken S.V."/>
            <person name="Utterback T."/>
            <person name="Reidmuller S."/>
            <person name="Feldblyum T."/>
            <person name="Hsiao J."/>
            <person name="Zismann V."/>
            <person name="Iobst S."/>
            <person name="de Vazeille A.R."/>
            <person name="Buell C.R."/>
            <person name="Ying K."/>
            <person name="Li Y."/>
            <person name="Lu T."/>
            <person name="Huang Y."/>
            <person name="Zhao Q."/>
            <person name="Feng Q."/>
            <person name="Zhang L."/>
            <person name="Zhu J."/>
            <person name="Weng Q."/>
            <person name="Mu J."/>
            <person name="Lu Y."/>
            <person name="Fan D."/>
            <person name="Liu Y."/>
            <person name="Guan J."/>
            <person name="Zhang Y."/>
            <person name="Yu S."/>
            <person name="Liu X."/>
            <person name="Zhang Y."/>
            <person name="Hong G."/>
            <person name="Han B."/>
            <person name="Choisne N."/>
            <person name="Demange N."/>
            <person name="Orjeda G."/>
            <person name="Samain S."/>
            <person name="Cattolico L."/>
            <person name="Pelletier E."/>
            <person name="Couloux A."/>
            <person name="Segurens B."/>
            <person name="Wincker P."/>
            <person name="D'Hont A."/>
            <person name="Scarpelli C."/>
            <person name="Weissenbach J."/>
            <person name="Salanoubat M."/>
            <person name="Quetier F."/>
            <person name="Yu Y."/>
            <person name="Kim H.R."/>
            <person name="Rambo T."/>
            <person name="Currie J."/>
            <person name="Collura K."/>
            <person name="Luo M."/>
            <person name="Yang T."/>
            <person name="Ammiraju J.S.S."/>
            <person name="Engler F."/>
            <person name="Soderlund C."/>
            <person name="Wing R.A."/>
            <person name="Palmer L.E."/>
            <person name="de la Bastide M."/>
            <person name="Spiegel L."/>
            <person name="Nascimento L."/>
            <person name="Zutavern T."/>
            <person name="O'Shaughnessy A."/>
            <person name="Dike S."/>
            <person name="Dedhia N."/>
            <person name="Preston R."/>
            <person name="Balija V."/>
            <person name="McCombie W.R."/>
            <person name="Chow T."/>
            <person name="Chen H."/>
            <person name="Chung M."/>
            <person name="Chen C."/>
            <person name="Shaw J."/>
            <person name="Wu H."/>
            <person name="Hsiao K."/>
            <person name="Chao Y."/>
            <person name="Chu M."/>
            <person name="Cheng C."/>
            <person name="Hour A."/>
            <person name="Lee P."/>
            <person name="Lin S."/>
            <person name="Lin Y."/>
            <person name="Liou J."/>
            <person name="Liu S."/>
            <person name="Hsing Y."/>
            <person name="Raghuvanshi S."/>
            <person name="Mohanty A."/>
            <person name="Bharti A.K."/>
            <person name="Gaur A."/>
            <person name="Gupta V."/>
            <person name="Kumar D."/>
            <person name="Ravi V."/>
            <person name="Vij S."/>
            <person name="Kapur A."/>
            <person name="Khurana P."/>
            <person name="Khurana P."/>
            <person name="Khurana J.P."/>
            <person name="Tyagi A.K."/>
            <person name="Gaikwad K."/>
            <person name="Singh A."/>
            <person name="Dalal V."/>
            <person name="Srivastava S."/>
            <person name="Dixit A."/>
            <person name="Pal A.K."/>
            <person name="Ghazi I.A."/>
            <person name="Yadav M."/>
            <person name="Pandit A."/>
            <person name="Bhargava A."/>
            <person name="Sureshbabu K."/>
            <person name="Batra K."/>
            <person name="Sharma T.R."/>
            <person name="Mohapatra T."/>
            <person name="Singh N.K."/>
            <person name="Messing J."/>
            <person name="Nelson A.B."/>
            <person name="Fuks G."/>
            <person name="Kavchok S."/>
            <person name="Keizer G."/>
            <person name="Linton E."/>
            <person name="Llaca V."/>
            <person name="Song R."/>
            <person name="Tanyolac B."/>
            <person name="Young S."/>
            <person name="Ho-Il K."/>
            <person name="Hahn J.H."/>
            <person name="Sangsakoo G."/>
            <person name="Vanavichit A."/>
            <person name="de Mattos Luiz.A.T."/>
            <person name="Zimmer P.D."/>
            <person name="Malone G."/>
            <person name="Dellagostin O."/>
            <person name="de Oliveira A.C."/>
            <person name="Bevan M."/>
            <person name="Bancroft I."/>
            <person name="Minx P."/>
            <person name="Cordum H."/>
            <person name="Wilson R."/>
            <person name="Cheng Z."/>
            <person name="Jin W."/>
            <person name="Jiang J."/>
            <person name="Leong S.A."/>
            <person name="Iwama H."/>
            <person name="Gojobori T."/>
            <person name="Itoh T."/>
            <person name="Niimura Y."/>
            <person name="Fujii Y."/>
            <person name="Habara T."/>
            <person name="Sakai H."/>
            <person name="Sato Y."/>
            <person name="Wilson G."/>
            <person name="Kumar K."/>
            <person name="McCouch S."/>
            <person name="Juretic N."/>
            <person name="Hoen D."/>
            <person name="Wright S."/>
            <person name="Bruskiewich R."/>
            <person name="Bureau T."/>
            <person name="Miyao A."/>
            <person name="Hirochika H."/>
            <person name="Nishikawa T."/>
            <person name="Kadowaki K."/>
            <person name="Sugiura M."/>
            <person name="Burr B."/>
            <person name="Sasaki T."/>
        </authorList>
    </citation>
    <scope>NUCLEOTIDE SEQUENCE [LARGE SCALE GENOMIC DNA]</scope>
    <source>
        <strain evidence="3">cv. Nipponbare</strain>
    </source>
</reference>